<dbReference type="Proteomes" id="UP001239111">
    <property type="component" value="Chromosome 1"/>
</dbReference>
<name>A0ACC2PYQ9_9HYME</name>
<gene>
    <name evidence="1" type="ORF">QAD02_023271</name>
</gene>
<protein>
    <submittedName>
        <fullName evidence="1">Uncharacterized protein</fullName>
    </submittedName>
</protein>
<evidence type="ECO:0000313" key="2">
    <source>
        <dbReference type="Proteomes" id="UP001239111"/>
    </source>
</evidence>
<organism evidence="1 2">
    <name type="scientific">Eretmocerus hayati</name>
    <dbReference type="NCBI Taxonomy" id="131215"/>
    <lineage>
        <taxon>Eukaryota</taxon>
        <taxon>Metazoa</taxon>
        <taxon>Ecdysozoa</taxon>
        <taxon>Arthropoda</taxon>
        <taxon>Hexapoda</taxon>
        <taxon>Insecta</taxon>
        <taxon>Pterygota</taxon>
        <taxon>Neoptera</taxon>
        <taxon>Endopterygota</taxon>
        <taxon>Hymenoptera</taxon>
        <taxon>Apocrita</taxon>
        <taxon>Proctotrupomorpha</taxon>
        <taxon>Chalcidoidea</taxon>
        <taxon>Aphelinidae</taxon>
        <taxon>Aphelininae</taxon>
        <taxon>Eretmocerus</taxon>
    </lineage>
</organism>
<proteinExistence type="predicted"/>
<comment type="caution">
    <text evidence="1">The sequence shown here is derived from an EMBL/GenBank/DDBJ whole genome shotgun (WGS) entry which is preliminary data.</text>
</comment>
<reference evidence="1" key="1">
    <citation type="submission" date="2023-04" db="EMBL/GenBank/DDBJ databases">
        <title>A chromosome-level genome assembly of the parasitoid wasp Eretmocerus hayati.</title>
        <authorList>
            <person name="Zhong Y."/>
            <person name="Liu S."/>
            <person name="Liu Y."/>
        </authorList>
    </citation>
    <scope>NUCLEOTIDE SEQUENCE</scope>
    <source>
        <strain evidence="1">ZJU_SS_LIU_2023</strain>
    </source>
</reference>
<evidence type="ECO:0000313" key="1">
    <source>
        <dbReference type="EMBL" id="KAJ8687477.1"/>
    </source>
</evidence>
<keyword evidence="2" id="KW-1185">Reference proteome</keyword>
<accession>A0ACC2PYQ9</accession>
<sequence>MEKFLCFTILVTGVLCYGNDGLDDFRPNDKNSVVGGAPITIFQAPYQAQILYDGETICGATLISNQFLVTAAHCLNLPKKSYKVIVGSHYPQVGKQQDIEFIKSHEHYKKRTFENDIGIIKLKHPIEINPAQKPIKFLHRDPKAGEYVKISGFGHEKTGAYTISKQLKAAVVPVIDSTLCQLGYNHEVGNVEVMDVMFCAGAGETDTCQGDSGGPAVIRGKLAGIVSFGLDCASSMTPGIYTRANQYIDWVLKHTGVQV</sequence>
<dbReference type="EMBL" id="CM056741">
    <property type="protein sequence ID" value="KAJ8687477.1"/>
    <property type="molecule type" value="Genomic_DNA"/>
</dbReference>